<evidence type="ECO:0000313" key="2">
    <source>
        <dbReference type="EMBL" id="SMX33809.1"/>
    </source>
</evidence>
<keyword evidence="1" id="KW-0812">Transmembrane</keyword>
<evidence type="ECO:0000256" key="1">
    <source>
        <dbReference type="SAM" id="Phobius"/>
    </source>
</evidence>
<reference evidence="2 3" key="1">
    <citation type="submission" date="2017-05" db="EMBL/GenBank/DDBJ databases">
        <authorList>
            <person name="Song R."/>
            <person name="Chenine A.L."/>
            <person name="Ruprecht R.M."/>
        </authorList>
    </citation>
    <scope>NUCLEOTIDE SEQUENCE [LARGE SCALE GENOMIC DNA]</scope>
    <source>
        <strain evidence="2 3">CECT 8898</strain>
    </source>
</reference>
<keyword evidence="1" id="KW-1133">Transmembrane helix</keyword>
<protein>
    <recommendedName>
        <fullName evidence="4">Translocase</fullName>
    </recommendedName>
</protein>
<feature type="transmembrane region" description="Helical" evidence="1">
    <location>
        <begin position="7"/>
        <end position="28"/>
    </location>
</feature>
<name>A0A238JT15_9RHOB</name>
<dbReference type="RefSeq" id="WP_094019403.1">
    <property type="nucleotide sequence ID" value="NZ_FXYF01000001.1"/>
</dbReference>
<keyword evidence="3" id="KW-1185">Reference proteome</keyword>
<accession>A0A238JT15</accession>
<gene>
    <name evidence="2" type="ORF">MAA8898_00540</name>
</gene>
<dbReference type="AlphaFoldDB" id="A0A238JT15"/>
<evidence type="ECO:0000313" key="3">
    <source>
        <dbReference type="Proteomes" id="UP000207598"/>
    </source>
</evidence>
<evidence type="ECO:0008006" key="4">
    <source>
        <dbReference type="Google" id="ProtNLM"/>
    </source>
</evidence>
<dbReference type="EMBL" id="FXYF01000001">
    <property type="protein sequence ID" value="SMX33809.1"/>
    <property type="molecule type" value="Genomic_DNA"/>
</dbReference>
<sequence length="330" mass="34148">MARLTSYIIGGATLVCALGTGYVMQYGFGAPTRAPQAAERLELSGVVPATSAVFAPLAASASPEMPADLVLEMELPEAPMIVQAAAEVDLPIEDLPQAPGATGFACDITMTAEPTAGAMVNVVLTAPCRASERVTLHHQGLMFTEIMQPDGTLSVSVPALAEQAAFIASFPGGDGAMASAEVASLPFYDRVAVQWKGDAGLQLHAREFSAEYFAEGHIWAAAAGDLTAAAKGEGGFLTRLGRTDTPEALMAEIYSFPSGTARKTGTVLLSVEAEVTEANCGAPVEAQTLEIRGGGSLRTRDLSVAMPACDAVGDFLVLKNLVEDLTIASR</sequence>
<dbReference type="Proteomes" id="UP000207598">
    <property type="component" value="Unassembled WGS sequence"/>
</dbReference>
<organism evidence="2 3">
    <name type="scientific">Maliponia aquimaris</name>
    <dbReference type="NCBI Taxonomy" id="1673631"/>
    <lineage>
        <taxon>Bacteria</taxon>
        <taxon>Pseudomonadati</taxon>
        <taxon>Pseudomonadota</taxon>
        <taxon>Alphaproteobacteria</taxon>
        <taxon>Rhodobacterales</taxon>
        <taxon>Paracoccaceae</taxon>
        <taxon>Maliponia</taxon>
    </lineage>
</organism>
<dbReference type="OrthoDB" id="7956241at2"/>
<keyword evidence="1" id="KW-0472">Membrane</keyword>
<proteinExistence type="predicted"/>